<dbReference type="Gene3D" id="1.20.120.530">
    <property type="entry name" value="GntR ligand-binding domain-like"/>
    <property type="match status" value="1"/>
</dbReference>
<dbReference type="SMART" id="SM00345">
    <property type="entry name" value="HTH_GNTR"/>
    <property type="match status" value="1"/>
</dbReference>
<name>A0A7W4YGX8_9MICO</name>
<dbReference type="RefSeq" id="WP_183625728.1">
    <property type="nucleotide sequence ID" value="NZ_JACHWJ010000004.1"/>
</dbReference>
<gene>
    <name evidence="6" type="ORF">FHX72_002707</name>
</gene>
<dbReference type="SMART" id="SM00895">
    <property type="entry name" value="FCD"/>
    <property type="match status" value="1"/>
</dbReference>
<dbReference type="InterPro" id="IPR000524">
    <property type="entry name" value="Tscrpt_reg_HTH_GntR"/>
</dbReference>
<comment type="caution">
    <text evidence="6">The sequence shown here is derived from an EMBL/GenBank/DDBJ whole genome shotgun (WGS) entry which is preliminary data.</text>
</comment>
<keyword evidence="2" id="KW-0238">DNA-binding</keyword>
<dbReference type="GO" id="GO:0003700">
    <property type="term" value="F:DNA-binding transcription factor activity"/>
    <property type="evidence" value="ECO:0007669"/>
    <property type="project" value="InterPro"/>
</dbReference>
<dbReference type="Pfam" id="PF00392">
    <property type="entry name" value="GntR"/>
    <property type="match status" value="1"/>
</dbReference>
<dbReference type="CDD" id="cd07377">
    <property type="entry name" value="WHTH_GntR"/>
    <property type="match status" value="1"/>
</dbReference>
<dbReference type="Proteomes" id="UP000545286">
    <property type="component" value="Unassembled WGS sequence"/>
</dbReference>
<dbReference type="EMBL" id="JACHWJ010000004">
    <property type="protein sequence ID" value="MBB2958561.1"/>
    <property type="molecule type" value="Genomic_DNA"/>
</dbReference>
<feature type="domain" description="HTH gntR-type" evidence="5">
    <location>
        <begin position="17"/>
        <end position="85"/>
    </location>
</feature>
<evidence type="ECO:0000256" key="4">
    <source>
        <dbReference type="SAM" id="MobiDB-lite"/>
    </source>
</evidence>
<dbReference type="InterPro" id="IPR036388">
    <property type="entry name" value="WH-like_DNA-bd_sf"/>
</dbReference>
<evidence type="ECO:0000256" key="2">
    <source>
        <dbReference type="ARBA" id="ARBA00023125"/>
    </source>
</evidence>
<sequence>MTVTSDRPLGPLPRTRALIADDIVMHLERLIVGGDLAPGSPLPPERALALELGVSRNALREALTRLEGLGLLERRHGSANRVARSIPLTATLAGRLQAVQADYDHSAEFRSLVEPRIARLAAERISGRQLDTLGTLLEQTAEETDADLSARLDLEFHTAIAQATANPLLATLGELTASWTVEARVLSHLGGEGRRVSHEGHARILAALSARDAEASEYAMRIQLAEVREVIEAVRAVDRPRDDGPTNLTVSSPTQKASYR</sequence>
<dbReference type="InterPro" id="IPR036390">
    <property type="entry name" value="WH_DNA-bd_sf"/>
</dbReference>
<dbReference type="SUPFAM" id="SSF46785">
    <property type="entry name" value="Winged helix' DNA-binding domain"/>
    <property type="match status" value="1"/>
</dbReference>
<evidence type="ECO:0000256" key="1">
    <source>
        <dbReference type="ARBA" id="ARBA00023015"/>
    </source>
</evidence>
<dbReference type="Pfam" id="PF07729">
    <property type="entry name" value="FCD"/>
    <property type="match status" value="1"/>
</dbReference>
<keyword evidence="1" id="KW-0805">Transcription regulation</keyword>
<keyword evidence="3" id="KW-0804">Transcription</keyword>
<keyword evidence="7" id="KW-1185">Reference proteome</keyword>
<evidence type="ECO:0000256" key="3">
    <source>
        <dbReference type="ARBA" id="ARBA00023163"/>
    </source>
</evidence>
<dbReference type="Gene3D" id="1.10.10.10">
    <property type="entry name" value="Winged helix-like DNA-binding domain superfamily/Winged helix DNA-binding domain"/>
    <property type="match status" value="1"/>
</dbReference>
<reference evidence="6 7" key="1">
    <citation type="submission" date="2020-08" db="EMBL/GenBank/DDBJ databases">
        <title>Sequencing the genomes of 1000 actinobacteria strains.</title>
        <authorList>
            <person name="Klenk H.-P."/>
        </authorList>
    </citation>
    <scope>NUCLEOTIDE SEQUENCE [LARGE SCALE GENOMIC DNA]</scope>
    <source>
        <strain evidence="6 7">DSM 20419</strain>
    </source>
</reference>
<dbReference type="InterPro" id="IPR011711">
    <property type="entry name" value="GntR_C"/>
</dbReference>
<accession>A0A7W4YGX8</accession>
<protein>
    <submittedName>
        <fullName evidence="6">GntR family transcriptional repressor for pyruvate dehydrogenase complex</fullName>
    </submittedName>
</protein>
<feature type="compositionally biased region" description="Polar residues" evidence="4">
    <location>
        <begin position="246"/>
        <end position="260"/>
    </location>
</feature>
<dbReference type="GO" id="GO:0003677">
    <property type="term" value="F:DNA binding"/>
    <property type="evidence" value="ECO:0007669"/>
    <property type="project" value="UniProtKB-KW"/>
</dbReference>
<dbReference type="PROSITE" id="PS50949">
    <property type="entry name" value="HTH_GNTR"/>
    <property type="match status" value="1"/>
</dbReference>
<evidence type="ECO:0000313" key="6">
    <source>
        <dbReference type="EMBL" id="MBB2958561.1"/>
    </source>
</evidence>
<dbReference type="SUPFAM" id="SSF48008">
    <property type="entry name" value="GntR ligand-binding domain-like"/>
    <property type="match status" value="1"/>
</dbReference>
<feature type="region of interest" description="Disordered" evidence="4">
    <location>
        <begin position="238"/>
        <end position="260"/>
    </location>
</feature>
<dbReference type="PANTHER" id="PTHR43537">
    <property type="entry name" value="TRANSCRIPTIONAL REGULATOR, GNTR FAMILY"/>
    <property type="match status" value="1"/>
</dbReference>
<evidence type="ECO:0000259" key="5">
    <source>
        <dbReference type="PROSITE" id="PS50949"/>
    </source>
</evidence>
<organism evidence="6 7">
    <name type="scientific">Pseudoclavibacter helvolus</name>
    <dbReference type="NCBI Taxonomy" id="255205"/>
    <lineage>
        <taxon>Bacteria</taxon>
        <taxon>Bacillati</taxon>
        <taxon>Actinomycetota</taxon>
        <taxon>Actinomycetes</taxon>
        <taxon>Micrococcales</taxon>
        <taxon>Microbacteriaceae</taxon>
        <taxon>Pseudoclavibacter</taxon>
    </lineage>
</organism>
<evidence type="ECO:0000313" key="7">
    <source>
        <dbReference type="Proteomes" id="UP000545286"/>
    </source>
</evidence>
<dbReference type="AlphaFoldDB" id="A0A7W4YGX8"/>
<keyword evidence="6" id="KW-0670">Pyruvate</keyword>
<dbReference type="PRINTS" id="PR00035">
    <property type="entry name" value="HTHGNTR"/>
</dbReference>
<proteinExistence type="predicted"/>
<dbReference type="PANTHER" id="PTHR43537:SF5">
    <property type="entry name" value="UXU OPERON TRANSCRIPTIONAL REGULATOR"/>
    <property type="match status" value="1"/>
</dbReference>
<dbReference type="InterPro" id="IPR008920">
    <property type="entry name" value="TF_FadR/GntR_C"/>
</dbReference>